<accession>A0ACC3C0R0</accession>
<keyword evidence="2" id="KW-1185">Reference proteome</keyword>
<comment type="caution">
    <text evidence="1">The sequence shown here is derived from an EMBL/GenBank/DDBJ whole genome shotgun (WGS) entry which is preliminary data.</text>
</comment>
<organism evidence="1 2">
    <name type="scientific">Pyropia yezoensis</name>
    <name type="common">Susabi-nori</name>
    <name type="synonym">Porphyra yezoensis</name>
    <dbReference type="NCBI Taxonomy" id="2788"/>
    <lineage>
        <taxon>Eukaryota</taxon>
        <taxon>Rhodophyta</taxon>
        <taxon>Bangiophyceae</taxon>
        <taxon>Bangiales</taxon>
        <taxon>Bangiaceae</taxon>
        <taxon>Pyropia</taxon>
    </lineage>
</organism>
<dbReference type="EMBL" id="CM020619">
    <property type="protein sequence ID" value="KAK1863729.1"/>
    <property type="molecule type" value="Genomic_DNA"/>
</dbReference>
<dbReference type="Proteomes" id="UP000798662">
    <property type="component" value="Chromosome 2"/>
</dbReference>
<reference evidence="1" key="1">
    <citation type="submission" date="2019-11" db="EMBL/GenBank/DDBJ databases">
        <title>Nori genome reveals adaptations in red seaweeds to the harsh intertidal environment.</title>
        <authorList>
            <person name="Wang D."/>
            <person name="Mao Y."/>
        </authorList>
    </citation>
    <scope>NUCLEOTIDE SEQUENCE</scope>
    <source>
        <tissue evidence="1">Gametophyte</tissue>
    </source>
</reference>
<gene>
    <name evidence="1" type="ORF">I4F81_006283</name>
</gene>
<proteinExistence type="predicted"/>
<name>A0ACC3C0R0_PYRYE</name>
<sequence>MNMDPAAPEATALATAADVRQPQPNDSEPDTEPVLLFAHEESGLCRNMEGGCSFTDKDNIPCAGHPVFLPPRGGRGAFIGCSSWEPGDPPTSKGGHMSRCNRPEVDPDLVKTWLEDGIEDVASSDTCSSISRKRFEELTCKRHGGESLASRGRGGAGAHRLVQSVVEDNPSASIRALQAATSDASGGGLASTSFVRKLRHSARSTAHPFGQDLLEVMDLYRRSGYRHESFLPWLNRAVILLRAMVIGKTTSMYEELFDYYF</sequence>
<evidence type="ECO:0000313" key="1">
    <source>
        <dbReference type="EMBL" id="KAK1863729.1"/>
    </source>
</evidence>
<evidence type="ECO:0000313" key="2">
    <source>
        <dbReference type="Proteomes" id="UP000798662"/>
    </source>
</evidence>
<protein>
    <submittedName>
        <fullName evidence="1">Uncharacterized protein</fullName>
    </submittedName>
</protein>